<dbReference type="AlphaFoldDB" id="A0A2P2E6E7"/>
<dbReference type="OrthoDB" id="9856246at2"/>
<dbReference type="Proteomes" id="UP000245086">
    <property type="component" value="Unassembled WGS sequence"/>
</dbReference>
<keyword evidence="3" id="KW-1185">Reference proteome</keyword>
<feature type="compositionally biased region" description="Basic and acidic residues" evidence="1">
    <location>
        <begin position="50"/>
        <end position="66"/>
    </location>
</feature>
<evidence type="ECO:0000313" key="3">
    <source>
        <dbReference type="Proteomes" id="UP000245086"/>
    </source>
</evidence>
<accession>A0A2P2E6E7</accession>
<organism evidence="2 3">
    <name type="scientific">Candidatus Phycosocius bacilliformis</name>
    <dbReference type="NCBI Taxonomy" id="1445552"/>
    <lineage>
        <taxon>Bacteria</taxon>
        <taxon>Pseudomonadati</taxon>
        <taxon>Pseudomonadota</taxon>
        <taxon>Alphaproteobacteria</taxon>
        <taxon>Caulobacterales</taxon>
        <taxon>Caulobacterales incertae sedis</taxon>
        <taxon>Candidatus Phycosocius</taxon>
    </lineage>
</organism>
<protein>
    <submittedName>
        <fullName evidence="2">Uncharacterized protein</fullName>
    </submittedName>
</protein>
<dbReference type="RefSeq" id="WP_108983510.1">
    <property type="nucleotide sequence ID" value="NZ_BFBR01000001.1"/>
</dbReference>
<evidence type="ECO:0000256" key="1">
    <source>
        <dbReference type="SAM" id="MobiDB-lite"/>
    </source>
</evidence>
<sequence>MSIAKPPGLDETLARFNGALSRLETALEASVQRLADSHHKAGYLEGHAAGVREAHSTSRPDADPAELEAARVREADLCRAVEEARAALKDAMFDIKAVLGPL</sequence>
<dbReference type="EMBL" id="BFBR01000001">
    <property type="protein sequence ID" value="GBF56645.1"/>
    <property type="molecule type" value="Genomic_DNA"/>
</dbReference>
<feature type="region of interest" description="Disordered" evidence="1">
    <location>
        <begin position="45"/>
        <end position="66"/>
    </location>
</feature>
<reference evidence="2 3" key="1">
    <citation type="journal article" date="2018" name="Genome Announc.">
        <title>Draft Genome Sequence of "Candidatus Phycosocius bacilliformis," an Alphaproteobacterial Ectosymbiont of the Hydrocarbon-Producing Green Alga Botryococcus braunii.</title>
        <authorList>
            <person name="Tanabe Y."/>
            <person name="Yamaguchi H."/>
            <person name="Watanabe M.M."/>
        </authorList>
    </citation>
    <scope>NUCLEOTIDE SEQUENCE [LARGE SCALE GENOMIC DNA]</scope>
    <source>
        <strain evidence="2 3">BOTRYCO-2</strain>
    </source>
</reference>
<name>A0A2P2E6E7_9PROT</name>
<comment type="caution">
    <text evidence="2">The sequence shown here is derived from an EMBL/GenBank/DDBJ whole genome shotgun (WGS) entry which is preliminary data.</text>
</comment>
<proteinExistence type="predicted"/>
<evidence type="ECO:0000313" key="2">
    <source>
        <dbReference type="EMBL" id="GBF56645.1"/>
    </source>
</evidence>
<gene>
    <name evidence="2" type="ORF">PbB2_00302</name>
</gene>